<gene>
    <name evidence="2" type="ORF">GCM10009039_20460</name>
</gene>
<dbReference type="Gene3D" id="2.40.30.10">
    <property type="entry name" value="Translation factors"/>
    <property type="match status" value="1"/>
</dbReference>
<dbReference type="RefSeq" id="WP_188978584.1">
    <property type="nucleotide sequence ID" value="NZ_BMPG01000002.1"/>
</dbReference>
<reference evidence="2" key="1">
    <citation type="journal article" date="2014" name="Int. J. Syst. Evol. Microbiol.">
        <title>Complete genome sequence of Corynebacterium casei LMG S-19264T (=DSM 44701T), isolated from a smear-ripened cheese.</title>
        <authorList>
            <consortium name="US DOE Joint Genome Institute (JGI-PGF)"/>
            <person name="Walter F."/>
            <person name="Albersmeier A."/>
            <person name="Kalinowski J."/>
            <person name="Ruckert C."/>
        </authorList>
    </citation>
    <scope>NUCLEOTIDE SEQUENCE</scope>
    <source>
        <strain evidence="2">JCM 19596</strain>
    </source>
</reference>
<dbReference type="InterPro" id="IPR050415">
    <property type="entry name" value="MRET"/>
</dbReference>
<dbReference type="Pfam" id="PF00970">
    <property type="entry name" value="FAD_binding_6"/>
    <property type="match status" value="1"/>
</dbReference>
<accession>A0A830FKT8</accession>
<dbReference type="Proteomes" id="UP000607197">
    <property type="component" value="Unassembled WGS sequence"/>
</dbReference>
<name>A0A830FKT8_9EURY</name>
<reference evidence="2" key="2">
    <citation type="submission" date="2020-09" db="EMBL/GenBank/DDBJ databases">
        <authorList>
            <person name="Sun Q."/>
            <person name="Ohkuma M."/>
        </authorList>
    </citation>
    <scope>NUCLEOTIDE SEQUENCE</scope>
    <source>
        <strain evidence="2">JCM 19596</strain>
    </source>
</reference>
<dbReference type="InterPro" id="IPR017927">
    <property type="entry name" value="FAD-bd_FR_type"/>
</dbReference>
<evidence type="ECO:0000313" key="2">
    <source>
        <dbReference type="EMBL" id="GGL62270.1"/>
    </source>
</evidence>
<dbReference type="GO" id="GO:0016491">
    <property type="term" value="F:oxidoreductase activity"/>
    <property type="evidence" value="ECO:0007669"/>
    <property type="project" value="InterPro"/>
</dbReference>
<protein>
    <submittedName>
        <fullName evidence="2">Oxidoreductase</fullName>
    </submittedName>
</protein>
<evidence type="ECO:0000313" key="3">
    <source>
        <dbReference type="Proteomes" id="UP000607197"/>
    </source>
</evidence>
<comment type="caution">
    <text evidence="2">The sequence shown here is derived from an EMBL/GenBank/DDBJ whole genome shotgun (WGS) entry which is preliminary data.</text>
</comment>
<dbReference type="SUPFAM" id="SSF63380">
    <property type="entry name" value="Riboflavin synthase domain-like"/>
    <property type="match status" value="1"/>
</dbReference>
<dbReference type="PROSITE" id="PS51384">
    <property type="entry name" value="FAD_FR"/>
    <property type="match status" value="1"/>
</dbReference>
<evidence type="ECO:0000259" key="1">
    <source>
        <dbReference type="PROSITE" id="PS51384"/>
    </source>
</evidence>
<feature type="domain" description="FAD-binding FR-type" evidence="1">
    <location>
        <begin position="1"/>
        <end position="98"/>
    </location>
</feature>
<dbReference type="EMBL" id="BMPG01000002">
    <property type="protein sequence ID" value="GGL62270.1"/>
    <property type="molecule type" value="Genomic_DNA"/>
</dbReference>
<organism evidence="2 3">
    <name type="scientific">Halocalculus aciditolerans</name>
    <dbReference type="NCBI Taxonomy" id="1383812"/>
    <lineage>
        <taxon>Archaea</taxon>
        <taxon>Methanobacteriati</taxon>
        <taxon>Methanobacteriota</taxon>
        <taxon>Stenosarchaea group</taxon>
        <taxon>Halobacteria</taxon>
        <taxon>Halobacteriales</taxon>
        <taxon>Halobacteriaceae</taxon>
        <taxon>Halocalculus</taxon>
    </lineage>
</organism>
<sequence>MEYTTVTVVSVTDVGGDAVAVELDTPDGFAGEPGQFVSFRLDEDAPARFYTLSSPDTEGTFEVTIGIDPEGDVSPRIAALDARDEVGVSAPLGDTHYADEDTVFVAAGGPGIGAAIAVAERALRDGGHAVVVYRDDDPSHEARLAELSAAGATVAVVGDDGDVDAAIATTVEDDIDIAFVFGFNDFVATAEAALADAGLPDAVIDAEGFGPAPTN</sequence>
<dbReference type="PANTHER" id="PTHR47354">
    <property type="entry name" value="NADH OXIDOREDUCTASE HCR"/>
    <property type="match status" value="1"/>
</dbReference>
<dbReference type="AlphaFoldDB" id="A0A830FKT8"/>
<proteinExistence type="predicted"/>
<dbReference type="InterPro" id="IPR039261">
    <property type="entry name" value="FNR_nucleotide-bd"/>
</dbReference>
<dbReference type="OrthoDB" id="35401at2157"/>
<keyword evidence="3" id="KW-1185">Reference proteome</keyword>
<dbReference type="SUPFAM" id="SSF52343">
    <property type="entry name" value="Ferredoxin reductase-like, C-terminal NADP-linked domain"/>
    <property type="match status" value="1"/>
</dbReference>
<dbReference type="PANTHER" id="PTHR47354:SF5">
    <property type="entry name" value="PROTEIN RFBI"/>
    <property type="match status" value="1"/>
</dbReference>
<dbReference type="InterPro" id="IPR008333">
    <property type="entry name" value="Cbr1-like_FAD-bd_dom"/>
</dbReference>
<dbReference type="InterPro" id="IPR017938">
    <property type="entry name" value="Riboflavin_synthase-like_b-brl"/>
</dbReference>